<dbReference type="SMART" id="SM01008">
    <property type="entry name" value="Ald_Xan_dh_C"/>
    <property type="match status" value="1"/>
</dbReference>
<reference evidence="2 3" key="1">
    <citation type="submission" date="2018-09" db="EMBL/GenBank/DDBJ databases">
        <title>Sphingomonas peninsula sp. nov., isolated from fildes peninsula, Antarctic soil.</title>
        <authorList>
            <person name="Yingchao G."/>
        </authorList>
    </citation>
    <scope>NUCLEOTIDE SEQUENCE [LARGE SCALE GENOMIC DNA]</scope>
    <source>
        <strain evidence="2 3">YZ-8</strain>
    </source>
</reference>
<dbReference type="SUPFAM" id="SSF54665">
    <property type="entry name" value="CO dehydrogenase molybdoprotein N-domain-like"/>
    <property type="match status" value="1"/>
</dbReference>
<evidence type="ECO:0000313" key="2">
    <source>
        <dbReference type="EMBL" id="AYJ85819.1"/>
    </source>
</evidence>
<dbReference type="KEGG" id="spha:D3Y57_07320"/>
<organism evidence="2 3">
    <name type="scientific">Sphingomonas paeninsulae</name>
    <dbReference type="NCBI Taxonomy" id="2319844"/>
    <lineage>
        <taxon>Bacteria</taxon>
        <taxon>Pseudomonadati</taxon>
        <taxon>Pseudomonadota</taxon>
        <taxon>Alphaproteobacteria</taxon>
        <taxon>Sphingomonadales</taxon>
        <taxon>Sphingomonadaceae</taxon>
        <taxon>Sphingomonas</taxon>
    </lineage>
</organism>
<accession>A0A494T900</accession>
<dbReference type="Gene3D" id="3.30.365.10">
    <property type="entry name" value="Aldehyde oxidase/xanthine dehydrogenase, molybdopterin binding domain"/>
    <property type="match status" value="4"/>
</dbReference>
<name>A0A494T900_SPHPE</name>
<dbReference type="InterPro" id="IPR046867">
    <property type="entry name" value="AldOxase/xan_DH_MoCoBD2"/>
</dbReference>
<protein>
    <submittedName>
        <fullName evidence="2">Xanthine dehydrogenase family protein molybdopterin-binding subunit</fullName>
    </submittedName>
</protein>
<dbReference type="InterPro" id="IPR049648">
    <property type="entry name" value="PaoC-like"/>
</dbReference>
<dbReference type="InterPro" id="IPR000674">
    <property type="entry name" value="Ald_Oxase/Xan_DH_a/b"/>
</dbReference>
<dbReference type="PANTHER" id="PTHR11908">
    <property type="entry name" value="XANTHINE DEHYDROGENASE"/>
    <property type="match status" value="1"/>
</dbReference>
<dbReference type="Pfam" id="PF20256">
    <property type="entry name" value="MoCoBD_2"/>
    <property type="match status" value="1"/>
</dbReference>
<feature type="domain" description="Aldehyde oxidase/xanthine dehydrogenase a/b hammerhead" evidence="1">
    <location>
        <begin position="32"/>
        <end position="138"/>
    </location>
</feature>
<evidence type="ECO:0000259" key="1">
    <source>
        <dbReference type="SMART" id="SM01008"/>
    </source>
</evidence>
<dbReference type="OrthoDB" id="8428274at2"/>
<dbReference type="NCBIfam" id="NF041671">
    <property type="entry name" value="peri_hyde_PaoC"/>
    <property type="match status" value="1"/>
</dbReference>
<dbReference type="Pfam" id="PF02738">
    <property type="entry name" value="MoCoBD_1"/>
    <property type="match status" value="1"/>
</dbReference>
<dbReference type="GO" id="GO:0005506">
    <property type="term" value="F:iron ion binding"/>
    <property type="evidence" value="ECO:0007669"/>
    <property type="project" value="InterPro"/>
</dbReference>
<dbReference type="Proteomes" id="UP000276254">
    <property type="component" value="Chromosome"/>
</dbReference>
<proteinExistence type="predicted"/>
<dbReference type="InterPro" id="IPR036856">
    <property type="entry name" value="Ald_Oxase/Xan_DH_a/b_sf"/>
</dbReference>
<dbReference type="RefSeq" id="WP_121152444.1">
    <property type="nucleotide sequence ID" value="NZ_CP032829.1"/>
</dbReference>
<gene>
    <name evidence="2" type="ORF">D3Y57_07320</name>
</gene>
<keyword evidence="3" id="KW-1185">Reference proteome</keyword>
<dbReference type="InterPro" id="IPR008274">
    <property type="entry name" value="AldOxase/xan_DH_MoCoBD1"/>
</dbReference>
<dbReference type="InterPro" id="IPR037165">
    <property type="entry name" value="AldOxase/xan_DH_Mopterin-bd_sf"/>
</dbReference>
<dbReference type="Pfam" id="PF01315">
    <property type="entry name" value="Ald_Xan_dh_C"/>
    <property type="match status" value="1"/>
</dbReference>
<dbReference type="PANTHER" id="PTHR11908:SF123">
    <property type="entry name" value="ALDEHYDE OXIDOREDUCTASE MOLYBDENUM-BINDING SUBUNIT PAOC"/>
    <property type="match status" value="1"/>
</dbReference>
<dbReference type="AlphaFoldDB" id="A0A494T900"/>
<dbReference type="SUPFAM" id="SSF56003">
    <property type="entry name" value="Molybdenum cofactor-binding domain"/>
    <property type="match status" value="1"/>
</dbReference>
<dbReference type="Gene3D" id="3.90.1170.50">
    <property type="entry name" value="Aldehyde oxidase/xanthine dehydrogenase, a/b hammerhead"/>
    <property type="match status" value="1"/>
</dbReference>
<dbReference type="EMBL" id="CP032829">
    <property type="protein sequence ID" value="AYJ85819.1"/>
    <property type="molecule type" value="Genomic_DNA"/>
</dbReference>
<evidence type="ECO:0000313" key="3">
    <source>
        <dbReference type="Proteomes" id="UP000276254"/>
    </source>
</evidence>
<sequence>MKFETPATTNPIDRLKVIGKPHDRIDGPLKTTGTAPYAYERHDVVPNQTYGFIVGAAIAKGRISSMMLEEASQAPGVLKIVTYENAGKLNKGQMNTAKLLGGPVIEHYHQAVALVIAETFEQARAAASLVRVDYARTKGAFDLDAQKASATKPEKGNPDTAVGDFAGAFAAAPVTLDATYTTPDQSHAMMEPHATIAAWEGNKLTLWTSNQMIDWSVKDMATTLGIPKANIRMVSPYIGGGFGGKLFNRADVVLAAVGAREVGRPVKIALTRPQIMNNTTHRPATIQRIRIGTTAAGKITAIGHQSWSGNLPNGSPETAVDQTRLLYAGANRMTQLRLAVLDLPEGNAMRAPGEAPGLMALEMAVDEMAEKLKMDPVAFRVLNDTQVDPEKPERPFSMRHLVDCLQQGADRFGWNKRVAQPGSVRDGRWLIGMGVASALRNNLLTKSAARVRLNREGVVTVETDMTDIGTGSYTIIAQTAAEMMGVPMDKVVVRLGDSAFPISAGSGGQWGGNNSTAGVYAACVKLREAVAAKLGFTGGDIEFSDGRVQSGNRQAKLADAARDGELVAEDHIEYGDLDKKYQQSTFGAHFVEVAVDSATGEIRVRRMLAVCAAGRILNPKSARSQVIGAMTMGVGAALMEELAVDKRFGFFVNHDLAGYEVPVHADIPHQEVVFLDETDPMSSPMKAKGVGELGICGVAAAVANAVYNATGVRVRNYPVTLDKFLDRLPAMT</sequence>
<dbReference type="InterPro" id="IPR016208">
    <property type="entry name" value="Ald_Oxase/xanthine_DH-like"/>
</dbReference>
<dbReference type="GO" id="GO:0016491">
    <property type="term" value="F:oxidoreductase activity"/>
    <property type="evidence" value="ECO:0007669"/>
    <property type="project" value="InterPro"/>
</dbReference>